<dbReference type="InterPro" id="IPR050553">
    <property type="entry name" value="Thioredoxin_ResA/DsbE_sf"/>
</dbReference>
<accession>A0ABT1FWK0</accession>
<sequence length="425" mass="49187">MMRFSLLFFGCFLLTSHLFAQTITAFASRDSVDIFQQGTAPSVIKQYNALWENADQKAFWAEFQQKFTNDFDQKKQYELLFSQTVDMREIELFKARNQQITFLKTHPNFSAFSDAFKRYVENTARWNYWYWLLNYAVTRSNADTKNLKMSALPNVMTEALDPKKIADEEAFLTAPFRDFLPVFVTYFNSREHAFNKYTDLSAAMNDKVAFAKRYLTDNLLPFYLCRLLRDNCITTPKEAVTNTLDVLKSLPQTERYVALATQKCYEVLTRKEEKKTTPEPEKNTKKGDEIAFSSIDGKSFYLSDFKGKVVYVDFWASWCGPCRAEFPYSKTMHEKLTEKQLKKIVFLYISVDQNPQLWKKALQELQLPGEHGHVNGARSAQLLSKFAITGIPRYMIIDKNGKIVAADASRPSSPNTLTELLKLID</sequence>
<keyword evidence="8" id="KW-1185">Reference proteome</keyword>
<evidence type="ECO:0000313" key="7">
    <source>
        <dbReference type="EMBL" id="MCP1385068.1"/>
    </source>
</evidence>
<dbReference type="InterPro" id="IPR013740">
    <property type="entry name" value="Redoxin"/>
</dbReference>
<keyword evidence="2" id="KW-0201">Cytochrome c-type biogenesis</keyword>
<evidence type="ECO:0000256" key="3">
    <source>
        <dbReference type="ARBA" id="ARBA00023157"/>
    </source>
</evidence>
<dbReference type="EMBL" id="JAMZEL010000010">
    <property type="protein sequence ID" value="MCP1385068.1"/>
    <property type="molecule type" value="Genomic_DNA"/>
</dbReference>
<evidence type="ECO:0000256" key="4">
    <source>
        <dbReference type="ARBA" id="ARBA00023284"/>
    </source>
</evidence>
<keyword evidence="4" id="KW-0676">Redox-active center</keyword>
<dbReference type="Gene3D" id="3.40.30.10">
    <property type="entry name" value="Glutaredoxin"/>
    <property type="match status" value="1"/>
</dbReference>
<feature type="signal peptide" evidence="5">
    <location>
        <begin position="1"/>
        <end position="20"/>
    </location>
</feature>
<dbReference type="InterPro" id="IPR036249">
    <property type="entry name" value="Thioredoxin-like_sf"/>
</dbReference>
<evidence type="ECO:0000259" key="6">
    <source>
        <dbReference type="PROSITE" id="PS51352"/>
    </source>
</evidence>
<evidence type="ECO:0000256" key="1">
    <source>
        <dbReference type="ARBA" id="ARBA00004196"/>
    </source>
</evidence>
<name>A0ABT1FWK0_9BACT</name>
<comment type="caution">
    <text evidence="7">The sequence shown here is derived from an EMBL/GenBank/DDBJ whole genome shotgun (WGS) entry which is preliminary data.</text>
</comment>
<dbReference type="RefSeq" id="WP_253531124.1">
    <property type="nucleotide sequence ID" value="NZ_JAMZEL010000010.1"/>
</dbReference>
<dbReference type="InterPro" id="IPR013766">
    <property type="entry name" value="Thioredoxin_domain"/>
</dbReference>
<dbReference type="Proteomes" id="UP001204772">
    <property type="component" value="Unassembled WGS sequence"/>
</dbReference>
<feature type="chain" id="PRO_5046702717" evidence="5">
    <location>
        <begin position="21"/>
        <end position="425"/>
    </location>
</feature>
<proteinExistence type="predicted"/>
<evidence type="ECO:0000256" key="5">
    <source>
        <dbReference type="SAM" id="SignalP"/>
    </source>
</evidence>
<organism evidence="7 8">
    <name type="scientific">Runella salmonicolor</name>
    <dbReference type="NCBI Taxonomy" id="2950278"/>
    <lineage>
        <taxon>Bacteria</taxon>
        <taxon>Pseudomonadati</taxon>
        <taxon>Bacteroidota</taxon>
        <taxon>Cytophagia</taxon>
        <taxon>Cytophagales</taxon>
        <taxon>Spirosomataceae</taxon>
        <taxon>Runella</taxon>
    </lineage>
</organism>
<protein>
    <submittedName>
        <fullName evidence="7">TlpA family protein disulfide reductase</fullName>
    </submittedName>
</protein>
<dbReference type="CDD" id="cd02966">
    <property type="entry name" value="TlpA_like_family"/>
    <property type="match status" value="1"/>
</dbReference>
<dbReference type="Pfam" id="PF08534">
    <property type="entry name" value="Redoxin"/>
    <property type="match status" value="1"/>
</dbReference>
<dbReference type="SUPFAM" id="SSF52833">
    <property type="entry name" value="Thioredoxin-like"/>
    <property type="match status" value="1"/>
</dbReference>
<keyword evidence="5" id="KW-0732">Signal</keyword>
<dbReference type="PROSITE" id="PS51352">
    <property type="entry name" value="THIOREDOXIN_2"/>
    <property type="match status" value="1"/>
</dbReference>
<dbReference type="PANTHER" id="PTHR42852:SF6">
    <property type="entry name" value="THIOL:DISULFIDE INTERCHANGE PROTEIN DSBE"/>
    <property type="match status" value="1"/>
</dbReference>
<evidence type="ECO:0000313" key="8">
    <source>
        <dbReference type="Proteomes" id="UP001204772"/>
    </source>
</evidence>
<comment type="subcellular location">
    <subcellularLocation>
        <location evidence="1">Cell envelope</location>
    </subcellularLocation>
</comment>
<dbReference type="PANTHER" id="PTHR42852">
    <property type="entry name" value="THIOL:DISULFIDE INTERCHANGE PROTEIN DSBE"/>
    <property type="match status" value="1"/>
</dbReference>
<keyword evidence="3" id="KW-1015">Disulfide bond</keyword>
<reference evidence="7 8" key="1">
    <citation type="submission" date="2022-06" db="EMBL/GenBank/DDBJ databases">
        <title>Runella sp. S5 genome sequencing.</title>
        <authorList>
            <person name="Park S."/>
        </authorList>
    </citation>
    <scope>NUCLEOTIDE SEQUENCE [LARGE SCALE GENOMIC DNA]</scope>
    <source>
        <strain evidence="7 8">S5</strain>
    </source>
</reference>
<feature type="domain" description="Thioredoxin" evidence="6">
    <location>
        <begin position="281"/>
        <end position="425"/>
    </location>
</feature>
<evidence type="ECO:0000256" key="2">
    <source>
        <dbReference type="ARBA" id="ARBA00022748"/>
    </source>
</evidence>
<gene>
    <name evidence="7" type="ORF">NCI00_21700</name>
</gene>